<protein>
    <recommendedName>
        <fullName evidence="3">DUF488 domain-containing protein</fullName>
    </recommendedName>
</protein>
<proteinExistence type="predicted"/>
<dbReference type="Pfam" id="PF04343">
    <property type="entry name" value="DUF488"/>
    <property type="match status" value="1"/>
</dbReference>
<dbReference type="RefSeq" id="WP_145033131.1">
    <property type="nucleotide sequence ID" value="NZ_CP036271.1"/>
</dbReference>
<accession>A0A517SJ58</accession>
<gene>
    <name evidence="1" type="ORF">Pan44_42000</name>
</gene>
<dbReference type="Proteomes" id="UP000315700">
    <property type="component" value="Chromosome"/>
</dbReference>
<dbReference type="InParanoid" id="A0A517SJ58"/>
<evidence type="ECO:0000313" key="2">
    <source>
        <dbReference type="Proteomes" id="UP000315700"/>
    </source>
</evidence>
<dbReference type="PANTHER" id="PTHR39337:SF1">
    <property type="entry name" value="BLR5642 PROTEIN"/>
    <property type="match status" value="1"/>
</dbReference>
<dbReference type="EMBL" id="CP036271">
    <property type="protein sequence ID" value="QDT56149.1"/>
    <property type="molecule type" value="Genomic_DNA"/>
</dbReference>
<dbReference type="KEGG" id="ccos:Pan44_42000"/>
<keyword evidence="2" id="KW-1185">Reference proteome</keyword>
<dbReference type="AlphaFoldDB" id="A0A517SJ58"/>
<evidence type="ECO:0008006" key="3">
    <source>
        <dbReference type="Google" id="ProtNLM"/>
    </source>
</evidence>
<dbReference type="OrthoDB" id="9789109at2"/>
<reference evidence="1 2" key="1">
    <citation type="submission" date="2019-02" db="EMBL/GenBank/DDBJ databases">
        <title>Deep-cultivation of Planctomycetes and their phenomic and genomic characterization uncovers novel biology.</title>
        <authorList>
            <person name="Wiegand S."/>
            <person name="Jogler M."/>
            <person name="Boedeker C."/>
            <person name="Pinto D."/>
            <person name="Vollmers J."/>
            <person name="Rivas-Marin E."/>
            <person name="Kohn T."/>
            <person name="Peeters S.H."/>
            <person name="Heuer A."/>
            <person name="Rast P."/>
            <person name="Oberbeckmann S."/>
            <person name="Bunk B."/>
            <person name="Jeske O."/>
            <person name="Meyerdierks A."/>
            <person name="Storesund J.E."/>
            <person name="Kallscheuer N."/>
            <person name="Luecker S."/>
            <person name="Lage O.M."/>
            <person name="Pohl T."/>
            <person name="Merkel B.J."/>
            <person name="Hornburger P."/>
            <person name="Mueller R.-W."/>
            <person name="Bruemmer F."/>
            <person name="Labrenz M."/>
            <person name="Spormann A.M."/>
            <person name="Op den Camp H."/>
            <person name="Overmann J."/>
            <person name="Amann R."/>
            <person name="Jetten M.S.M."/>
            <person name="Mascher T."/>
            <person name="Medema M.H."/>
            <person name="Devos D.P."/>
            <person name="Kaster A.-K."/>
            <person name="Ovreas L."/>
            <person name="Rohde M."/>
            <person name="Galperin M.Y."/>
            <person name="Jogler C."/>
        </authorList>
    </citation>
    <scope>NUCLEOTIDE SEQUENCE [LARGE SCALE GENOMIC DNA]</scope>
    <source>
        <strain evidence="1 2">Pan44</strain>
    </source>
</reference>
<sequence length="198" mass="22145">MPGQLLTIGHSNHPFETFAGLLLQNGITAVADVRSTPHSSYNPQFNREPLAARLSDAGIAYVFLGEELGARRLEPECYRGDQVDFLLTSRSALFARGLKRVSEGLKQFDIALMCAEKDPLECHRTGLVCRRGASHLGRPGHIRPDGSIETCDDLETRLLDLAGQPRTDLFRSLEDRLDEAYAWLERRIAYRKPAGKRL</sequence>
<evidence type="ECO:0000313" key="1">
    <source>
        <dbReference type="EMBL" id="QDT56149.1"/>
    </source>
</evidence>
<name>A0A517SJ58_9PLAN</name>
<dbReference type="PANTHER" id="PTHR39337">
    <property type="entry name" value="BLR5642 PROTEIN"/>
    <property type="match status" value="1"/>
</dbReference>
<dbReference type="InterPro" id="IPR007438">
    <property type="entry name" value="DUF488"/>
</dbReference>
<organism evidence="1 2">
    <name type="scientific">Caulifigura coniformis</name>
    <dbReference type="NCBI Taxonomy" id="2527983"/>
    <lineage>
        <taxon>Bacteria</taxon>
        <taxon>Pseudomonadati</taxon>
        <taxon>Planctomycetota</taxon>
        <taxon>Planctomycetia</taxon>
        <taxon>Planctomycetales</taxon>
        <taxon>Planctomycetaceae</taxon>
        <taxon>Caulifigura</taxon>
    </lineage>
</organism>